<dbReference type="Gene3D" id="3.30.70.120">
    <property type="match status" value="1"/>
</dbReference>
<reference evidence="20 21" key="1">
    <citation type="submission" date="2015-08" db="EMBL/GenBank/DDBJ databases">
        <authorList>
            <person name="Babu N.S."/>
            <person name="Beckwith C.J."/>
            <person name="Beseler K.G."/>
            <person name="Brison A."/>
            <person name="Carone J.V."/>
            <person name="Caskin T.P."/>
            <person name="Diamond M."/>
            <person name="Durham M.E."/>
            <person name="Foxe J.M."/>
            <person name="Go M."/>
            <person name="Henderson B.A."/>
            <person name="Jones I.B."/>
            <person name="McGettigan J.A."/>
            <person name="Micheletti S.J."/>
            <person name="Nasrallah M.E."/>
            <person name="Ortiz D."/>
            <person name="Piller C.R."/>
            <person name="Privatt S.R."/>
            <person name="Schneider S.L."/>
            <person name="Sharp S."/>
            <person name="Smith T.C."/>
            <person name="Stanton J.D."/>
            <person name="Ullery H.E."/>
            <person name="Wilson R.J."/>
            <person name="Serrano M.G."/>
            <person name="Buck G."/>
            <person name="Lee V."/>
            <person name="Wang Y."/>
            <person name="Carvalho R."/>
            <person name="Voegtly L."/>
            <person name="Shi R."/>
            <person name="Duckworth R."/>
            <person name="Johnson A."/>
            <person name="Loviza R."/>
            <person name="Walstead R."/>
            <person name="Shah Z."/>
            <person name="Kiflezghi M."/>
            <person name="Wade K."/>
            <person name="Ball S.L."/>
            <person name="Bradley K.W."/>
            <person name="Asai D.J."/>
            <person name="Bowman C.A."/>
            <person name="Russell D.A."/>
            <person name="Pope W.H."/>
            <person name="Jacobs-Sera D."/>
            <person name="Hendrix R.W."/>
            <person name="Hatfull G.F."/>
        </authorList>
    </citation>
    <scope>NUCLEOTIDE SEQUENCE [LARGE SCALE GENOMIC DNA]</scope>
    <source>
        <strain evidence="20 21">PUDD_83A45</strain>
    </source>
</reference>
<keyword evidence="21" id="KW-1185">Reference proteome</keyword>
<dbReference type="Proteomes" id="UP000060016">
    <property type="component" value="Chromosome"/>
</dbReference>
<keyword evidence="9 17" id="KW-0328">Glycosyltransferase</keyword>
<dbReference type="SUPFAM" id="SSF54913">
    <property type="entry name" value="GlnB-like"/>
    <property type="match status" value="1"/>
</dbReference>
<dbReference type="GO" id="GO:0000105">
    <property type="term" value="P:L-histidine biosynthetic process"/>
    <property type="evidence" value="ECO:0007669"/>
    <property type="project" value="UniProtKB-UniRule"/>
</dbReference>
<comment type="catalytic activity">
    <reaction evidence="1 17">
        <text>1-(5-phospho-beta-D-ribosyl)-ATP + diphosphate = 5-phospho-alpha-D-ribose 1-diphosphate + ATP</text>
        <dbReference type="Rhea" id="RHEA:18473"/>
        <dbReference type="ChEBI" id="CHEBI:30616"/>
        <dbReference type="ChEBI" id="CHEBI:33019"/>
        <dbReference type="ChEBI" id="CHEBI:58017"/>
        <dbReference type="ChEBI" id="CHEBI:73183"/>
        <dbReference type="EC" id="2.4.2.17"/>
    </reaction>
</comment>
<dbReference type="InterPro" id="IPR013115">
    <property type="entry name" value="HisG_C"/>
</dbReference>
<dbReference type="InterPro" id="IPR001348">
    <property type="entry name" value="ATP_PRibTrfase_HisG"/>
</dbReference>
<evidence type="ECO:0000256" key="2">
    <source>
        <dbReference type="ARBA" id="ARBA00004496"/>
    </source>
</evidence>
<evidence type="ECO:0000256" key="6">
    <source>
        <dbReference type="ARBA" id="ARBA00020998"/>
    </source>
</evidence>
<keyword evidence="7 17" id="KW-0963">Cytoplasm</keyword>
<dbReference type="GO" id="GO:0000287">
    <property type="term" value="F:magnesium ion binding"/>
    <property type="evidence" value="ECO:0007669"/>
    <property type="project" value="UniProtKB-UniRule"/>
</dbReference>
<name>A0A0K1RAB6_9CORY</name>
<dbReference type="UniPathway" id="UPA00031">
    <property type="reaction ID" value="UER00006"/>
</dbReference>
<evidence type="ECO:0000256" key="8">
    <source>
        <dbReference type="ARBA" id="ARBA00022605"/>
    </source>
</evidence>
<dbReference type="PANTHER" id="PTHR21403">
    <property type="entry name" value="ATP PHOSPHORIBOSYLTRANSFERASE ATP-PRTASE"/>
    <property type="match status" value="1"/>
</dbReference>
<evidence type="ECO:0000259" key="19">
    <source>
        <dbReference type="Pfam" id="PF08029"/>
    </source>
</evidence>
<gene>
    <name evidence="17" type="primary">hisG</name>
    <name evidence="20" type="ORF">AK829_03425</name>
</gene>
<dbReference type="KEGG" id="crie:AK829_03425"/>
<evidence type="ECO:0000259" key="18">
    <source>
        <dbReference type="Pfam" id="PF01634"/>
    </source>
</evidence>
<evidence type="ECO:0000256" key="3">
    <source>
        <dbReference type="ARBA" id="ARBA00004667"/>
    </source>
</evidence>
<evidence type="ECO:0000256" key="5">
    <source>
        <dbReference type="ARBA" id="ARBA00011946"/>
    </source>
</evidence>
<accession>A0A0K1RAB6</accession>
<dbReference type="AlphaFoldDB" id="A0A0K1RAB6"/>
<dbReference type="Pfam" id="PF08029">
    <property type="entry name" value="HisG_C"/>
    <property type="match status" value="1"/>
</dbReference>
<dbReference type="GO" id="GO:0005737">
    <property type="term" value="C:cytoplasm"/>
    <property type="evidence" value="ECO:0007669"/>
    <property type="project" value="UniProtKB-SubCell"/>
</dbReference>
<dbReference type="CDD" id="cd13591">
    <property type="entry name" value="PBP2_HisGL1"/>
    <property type="match status" value="1"/>
</dbReference>
<keyword evidence="11 17" id="KW-0479">Metal-binding</keyword>
<keyword evidence="15 17" id="KW-0368">Histidine biosynthesis</keyword>
<evidence type="ECO:0000256" key="11">
    <source>
        <dbReference type="ARBA" id="ARBA00022723"/>
    </source>
</evidence>
<evidence type="ECO:0000313" key="21">
    <source>
        <dbReference type="Proteomes" id="UP000060016"/>
    </source>
</evidence>
<dbReference type="InterPro" id="IPR018198">
    <property type="entry name" value="ATP_PRibTrfase_CS"/>
</dbReference>
<evidence type="ECO:0000256" key="14">
    <source>
        <dbReference type="ARBA" id="ARBA00022842"/>
    </source>
</evidence>
<feature type="domain" description="ATP phosphoribosyltransferase catalytic" evidence="18">
    <location>
        <begin position="49"/>
        <end position="195"/>
    </location>
</feature>
<comment type="pathway">
    <text evidence="3 17">Amino-acid biosynthesis; L-histidine biosynthesis; L-histidine from 5-phospho-alpha-D-ribose 1-diphosphate: step 1/9.</text>
</comment>
<dbReference type="Gene3D" id="3.40.190.10">
    <property type="entry name" value="Periplasmic binding protein-like II"/>
    <property type="match status" value="2"/>
</dbReference>
<comment type="activity regulation">
    <text evidence="17">Feedback inhibited by histidine.</text>
</comment>
<protein>
    <recommendedName>
        <fullName evidence="6 17">ATP phosphoribosyltransferase</fullName>
        <shortName evidence="17">ATP-PRT</shortName>
        <shortName evidence="17">ATP-PRTase</shortName>
        <ecNumber evidence="5 17">2.4.2.17</ecNumber>
    </recommendedName>
</protein>
<dbReference type="PATRIC" id="fig|156976.3.peg.675"/>
<dbReference type="NCBIfam" id="TIGR03455">
    <property type="entry name" value="HisG_C-term"/>
    <property type="match status" value="1"/>
</dbReference>
<comment type="cofactor">
    <cofactor evidence="17">
        <name>Mg(2+)</name>
        <dbReference type="ChEBI" id="CHEBI:18420"/>
    </cofactor>
</comment>
<keyword evidence="14 17" id="KW-0460">Magnesium</keyword>
<comment type="subcellular location">
    <subcellularLocation>
        <location evidence="2 17">Cytoplasm</location>
    </subcellularLocation>
</comment>
<evidence type="ECO:0000256" key="7">
    <source>
        <dbReference type="ARBA" id="ARBA00022490"/>
    </source>
</evidence>
<dbReference type="Pfam" id="PF01634">
    <property type="entry name" value="HisG"/>
    <property type="match status" value="1"/>
</dbReference>
<dbReference type="FunFam" id="3.30.70.120:FF:000003">
    <property type="entry name" value="ATP phosphoribosyltransferase"/>
    <property type="match status" value="1"/>
</dbReference>
<organism evidence="20 21">
    <name type="scientific">Corynebacterium riegelii</name>
    <dbReference type="NCBI Taxonomy" id="156976"/>
    <lineage>
        <taxon>Bacteria</taxon>
        <taxon>Bacillati</taxon>
        <taxon>Actinomycetota</taxon>
        <taxon>Actinomycetes</taxon>
        <taxon>Mycobacteriales</taxon>
        <taxon>Corynebacteriaceae</taxon>
        <taxon>Corynebacterium</taxon>
    </lineage>
</organism>
<dbReference type="InterPro" id="IPR015867">
    <property type="entry name" value="N-reg_PII/ATP_PRibTrfase_C"/>
</dbReference>
<dbReference type="GO" id="GO:0003879">
    <property type="term" value="F:ATP phosphoribosyltransferase activity"/>
    <property type="evidence" value="ECO:0007669"/>
    <property type="project" value="UniProtKB-UniRule"/>
</dbReference>
<dbReference type="EC" id="2.4.2.17" evidence="5 17"/>
<evidence type="ECO:0000256" key="1">
    <source>
        <dbReference type="ARBA" id="ARBA00000915"/>
    </source>
</evidence>
<evidence type="ECO:0000256" key="9">
    <source>
        <dbReference type="ARBA" id="ARBA00022676"/>
    </source>
</evidence>
<comment type="function">
    <text evidence="16 17">Catalyzes the condensation of ATP and 5-phosphoribose 1-diphosphate to form N'-(5'-phosphoribosyl)-ATP (PR-ATP). Has a crucial role in the pathway because the rate of histidine biosynthesis seems to be controlled primarily by regulation of HisG enzymatic activity.</text>
</comment>
<keyword evidence="10 17" id="KW-0808">Transferase</keyword>
<evidence type="ECO:0000256" key="12">
    <source>
        <dbReference type="ARBA" id="ARBA00022741"/>
    </source>
</evidence>
<evidence type="ECO:0000256" key="15">
    <source>
        <dbReference type="ARBA" id="ARBA00023102"/>
    </source>
</evidence>
<evidence type="ECO:0000256" key="17">
    <source>
        <dbReference type="HAMAP-Rule" id="MF_00079"/>
    </source>
</evidence>
<comment type="similarity">
    <text evidence="4 17">Belongs to the ATP phosphoribosyltransferase family. Long subfamily.</text>
</comment>
<dbReference type="InterPro" id="IPR020621">
    <property type="entry name" value="ATP-PRT_HisG_long"/>
</dbReference>
<dbReference type="STRING" id="156976.AK829_03425"/>
<proteinExistence type="inferred from homology"/>
<evidence type="ECO:0000256" key="4">
    <source>
        <dbReference type="ARBA" id="ARBA00007955"/>
    </source>
</evidence>
<evidence type="ECO:0000256" key="16">
    <source>
        <dbReference type="ARBA" id="ARBA00024861"/>
    </source>
</evidence>
<dbReference type="RefSeq" id="WP_052204276.1">
    <property type="nucleotide sequence ID" value="NZ_CP012342.1"/>
</dbReference>
<dbReference type="SUPFAM" id="SSF53850">
    <property type="entry name" value="Periplasmic binding protein-like II"/>
    <property type="match status" value="1"/>
</dbReference>
<dbReference type="EMBL" id="CP012342">
    <property type="protein sequence ID" value="AKV58372.1"/>
    <property type="molecule type" value="Genomic_DNA"/>
</dbReference>
<dbReference type="PROSITE" id="PS01316">
    <property type="entry name" value="ATP_P_PHORIBOSYLTR"/>
    <property type="match status" value="1"/>
</dbReference>
<dbReference type="PANTHER" id="PTHR21403:SF8">
    <property type="entry name" value="ATP PHOSPHORIBOSYLTRANSFERASE"/>
    <property type="match status" value="1"/>
</dbReference>
<dbReference type="InterPro" id="IPR011322">
    <property type="entry name" value="N-reg_PII-like_a/b"/>
</dbReference>
<dbReference type="GO" id="GO:0005524">
    <property type="term" value="F:ATP binding"/>
    <property type="evidence" value="ECO:0007669"/>
    <property type="project" value="UniProtKB-KW"/>
</dbReference>
<keyword evidence="8 17" id="KW-0028">Amino-acid biosynthesis</keyword>
<keyword evidence="13 17" id="KW-0067">ATP-binding</keyword>
<feature type="domain" description="Histidine biosynthesis HisG C-terminal" evidence="19">
    <location>
        <begin position="207"/>
        <end position="277"/>
    </location>
</feature>
<evidence type="ECO:0000256" key="13">
    <source>
        <dbReference type="ARBA" id="ARBA00022840"/>
    </source>
</evidence>
<dbReference type="InterPro" id="IPR013820">
    <property type="entry name" value="ATP_PRibTrfase_cat"/>
</dbReference>
<evidence type="ECO:0000313" key="20">
    <source>
        <dbReference type="EMBL" id="AKV58372.1"/>
    </source>
</evidence>
<keyword evidence="12 17" id="KW-0547">Nucleotide-binding</keyword>
<sequence>MIRIAVPNKGSLSEHAVQVLKEAGYKGRGITKALNVVDESNDVEFFFLRPKDIAIYVAQGHLDLGITGRDLAADSRASVEEVLDLGFGASTFRFAAPQGESWTVEALEGKRIATSYPHLVEDYLAEKGITPGSVIRLDGAVEISIKLGVADVIADVVSTGATLRQQGLAPFGEPIMTSCAVVVKREGMQLNDAHRRVLGRITGILTAHNYLMIDYNVARADLEQALALTPGITGPTVSPLHRDDWVAVRAMVEKSAANRVMDELSALGAQGVLATELRIARL</sequence>
<evidence type="ECO:0000256" key="10">
    <source>
        <dbReference type="ARBA" id="ARBA00022679"/>
    </source>
</evidence>
<dbReference type="NCBIfam" id="TIGR00070">
    <property type="entry name" value="hisG"/>
    <property type="match status" value="1"/>
</dbReference>
<dbReference type="HAMAP" id="MF_00079">
    <property type="entry name" value="HisG_Long"/>
    <property type="match status" value="1"/>
</dbReference>